<proteinExistence type="inferred from homology"/>
<dbReference type="Gene3D" id="1.10.3720.10">
    <property type="entry name" value="MetI-like"/>
    <property type="match status" value="1"/>
</dbReference>
<evidence type="ECO:0000256" key="6">
    <source>
        <dbReference type="ARBA" id="ARBA00023136"/>
    </source>
</evidence>
<keyword evidence="2 7" id="KW-0813">Transport</keyword>
<dbReference type="Pfam" id="PF00528">
    <property type="entry name" value="BPD_transp_1"/>
    <property type="match status" value="1"/>
</dbReference>
<sequence length="289" mass="32451">MENIEQYSSQRSAKVTRTVVSIFHYILLTAIALFLMFPFVMMVSRSLMSEADIADARIFPSVITFSNYKIVLFQQNYFKYLWNTLQILLFNLFFVPLSSSICAYAFARLRFPGKELIFALVLGTMMIPGSVIQIPIYVMYSLLGLTESPWPMMIPAVFGGGAMNIFLLRQFIRNIPSEIESAAKIDGANTFRIYLTIVLPLCGPILLYVMVGVFSSVWSDFFGPLIYLTQPEKYTLAIAIYYDSLINGELGNAGLKMAAGTFMSILPAIIFLVYQRKLVDGIMIGAIKG</sequence>
<keyword evidence="6 7" id="KW-0472">Membrane</keyword>
<dbReference type="GO" id="GO:0005886">
    <property type="term" value="C:plasma membrane"/>
    <property type="evidence" value="ECO:0007669"/>
    <property type="project" value="UniProtKB-SubCell"/>
</dbReference>
<feature type="transmembrane region" description="Helical" evidence="7">
    <location>
        <begin position="116"/>
        <end position="140"/>
    </location>
</feature>
<evidence type="ECO:0000313" key="9">
    <source>
        <dbReference type="EMBL" id="RXZ61557.1"/>
    </source>
</evidence>
<evidence type="ECO:0000256" key="5">
    <source>
        <dbReference type="ARBA" id="ARBA00022989"/>
    </source>
</evidence>
<evidence type="ECO:0000256" key="1">
    <source>
        <dbReference type="ARBA" id="ARBA00004651"/>
    </source>
</evidence>
<protein>
    <submittedName>
        <fullName evidence="9">Carbohydrate ABC transporter permease</fullName>
    </submittedName>
</protein>
<dbReference type="AlphaFoldDB" id="A0A4Q2KC59"/>
<evidence type="ECO:0000256" key="7">
    <source>
        <dbReference type="RuleBase" id="RU363032"/>
    </source>
</evidence>
<dbReference type="PANTHER" id="PTHR43744:SF8">
    <property type="entry name" value="SN-GLYCEROL-3-PHOSPHATE TRANSPORT SYSTEM PERMEASE PROTEIN UGPE"/>
    <property type="match status" value="1"/>
</dbReference>
<dbReference type="GO" id="GO:0055085">
    <property type="term" value="P:transmembrane transport"/>
    <property type="evidence" value="ECO:0007669"/>
    <property type="project" value="InterPro"/>
</dbReference>
<evidence type="ECO:0000259" key="8">
    <source>
        <dbReference type="PROSITE" id="PS50928"/>
    </source>
</evidence>
<dbReference type="PANTHER" id="PTHR43744">
    <property type="entry name" value="ABC TRANSPORTER PERMEASE PROTEIN MG189-RELATED-RELATED"/>
    <property type="match status" value="1"/>
</dbReference>
<dbReference type="Proteomes" id="UP000291269">
    <property type="component" value="Unassembled WGS sequence"/>
</dbReference>
<dbReference type="InterPro" id="IPR035906">
    <property type="entry name" value="MetI-like_sf"/>
</dbReference>
<evidence type="ECO:0000256" key="4">
    <source>
        <dbReference type="ARBA" id="ARBA00022692"/>
    </source>
</evidence>
<dbReference type="RefSeq" id="WP_129224354.1">
    <property type="nucleotide sequence ID" value="NZ_SDOZ01000002.1"/>
</dbReference>
<dbReference type="InterPro" id="IPR000515">
    <property type="entry name" value="MetI-like"/>
</dbReference>
<keyword evidence="3" id="KW-1003">Cell membrane</keyword>
<comment type="caution">
    <text evidence="9">The sequence shown here is derived from an EMBL/GenBank/DDBJ whole genome shotgun (WGS) entry which is preliminary data.</text>
</comment>
<keyword evidence="10" id="KW-1185">Reference proteome</keyword>
<name>A0A4Q2KC59_9FIRM</name>
<dbReference type="SUPFAM" id="SSF161098">
    <property type="entry name" value="MetI-like"/>
    <property type="match status" value="1"/>
</dbReference>
<feature type="transmembrane region" description="Helical" evidence="7">
    <location>
        <begin position="253"/>
        <end position="274"/>
    </location>
</feature>
<feature type="transmembrane region" description="Helical" evidence="7">
    <location>
        <begin position="193"/>
        <end position="218"/>
    </location>
</feature>
<feature type="domain" description="ABC transmembrane type-1" evidence="8">
    <location>
        <begin position="81"/>
        <end position="274"/>
    </location>
</feature>
<gene>
    <name evidence="9" type="ORF">ESZ91_03965</name>
</gene>
<dbReference type="OrthoDB" id="9771544at2"/>
<dbReference type="PROSITE" id="PS50928">
    <property type="entry name" value="ABC_TM1"/>
    <property type="match status" value="1"/>
</dbReference>
<feature type="transmembrane region" description="Helical" evidence="7">
    <location>
        <begin position="152"/>
        <end position="172"/>
    </location>
</feature>
<evidence type="ECO:0000256" key="3">
    <source>
        <dbReference type="ARBA" id="ARBA00022475"/>
    </source>
</evidence>
<evidence type="ECO:0000313" key="10">
    <source>
        <dbReference type="Proteomes" id="UP000291269"/>
    </source>
</evidence>
<comment type="subcellular location">
    <subcellularLocation>
        <location evidence="1 7">Cell membrane</location>
        <topology evidence="1 7">Multi-pass membrane protein</topology>
    </subcellularLocation>
</comment>
<feature type="transmembrane region" description="Helical" evidence="7">
    <location>
        <begin position="87"/>
        <end position="107"/>
    </location>
</feature>
<comment type="similarity">
    <text evidence="7">Belongs to the binding-protein-dependent transport system permease family.</text>
</comment>
<feature type="transmembrane region" description="Helical" evidence="7">
    <location>
        <begin position="21"/>
        <end position="41"/>
    </location>
</feature>
<dbReference type="EMBL" id="SDOZ01000002">
    <property type="protein sequence ID" value="RXZ61557.1"/>
    <property type="molecule type" value="Genomic_DNA"/>
</dbReference>
<keyword evidence="5 7" id="KW-1133">Transmembrane helix</keyword>
<organism evidence="9 10">
    <name type="scientific">Candidatus Borkfalkia ceftriaxoniphila</name>
    <dbReference type="NCBI Taxonomy" id="2508949"/>
    <lineage>
        <taxon>Bacteria</taxon>
        <taxon>Bacillati</taxon>
        <taxon>Bacillota</taxon>
        <taxon>Clostridia</taxon>
        <taxon>Christensenellales</taxon>
        <taxon>Christensenellaceae</taxon>
        <taxon>Candidatus Borkfalkia</taxon>
    </lineage>
</organism>
<accession>A0A4Q2KC59</accession>
<keyword evidence="4 7" id="KW-0812">Transmembrane</keyword>
<dbReference type="CDD" id="cd06261">
    <property type="entry name" value="TM_PBP2"/>
    <property type="match status" value="1"/>
</dbReference>
<evidence type="ECO:0000256" key="2">
    <source>
        <dbReference type="ARBA" id="ARBA00022448"/>
    </source>
</evidence>
<reference evidence="9 10" key="1">
    <citation type="journal article" date="2019" name="Gut">
        <title>Antibiotics-induced monodominance of a novel gut bacterial order.</title>
        <authorList>
            <person name="Hildebrand F."/>
            <person name="Moitinho-Silva L."/>
            <person name="Blasche S."/>
            <person name="Jahn M.T."/>
            <person name="Gossmann T.I."/>
            <person name="Heuerta-Cepas J."/>
            <person name="Hercog R."/>
            <person name="Luetge M."/>
            <person name="Bahram M."/>
            <person name="Pryszlak A."/>
            <person name="Alves R.J."/>
            <person name="Waszak S.M."/>
            <person name="Zhu A."/>
            <person name="Ye L."/>
            <person name="Costea P.I."/>
            <person name="Aalvink S."/>
            <person name="Belzer C."/>
            <person name="Forslund S.K."/>
            <person name="Sunagawa S."/>
            <person name="Hentschel U."/>
            <person name="Merten C."/>
            <person name="Patil K.R."/>
            <person name="Benes V."/>
            <person name="Bork P."/>
        </authorList>
    </citation>
    <scope>NUCLEOTIDE SEQUENCE [LARGE SCALE GENOMIC DNA]</scope>
    <source>
        <strain evidence="9 10">HDS1380</strain>
    </source>
</reference>